<dbReference type="EMBL" id="CP045429">
    <property type="protein sequence ID" value="QPB81555.1"/>
    <property type="molecule type" value="Genomic_DNA"/>
</dbReference>
<sequence>MKKSFLNYIKKSVNGVAYIANEKKGPILGFEKSNEDLLKGFQLYKSPRGVSVLYWFFPMIQLHSDKLMGFFGFIPYSGRPERGDLSLISKDKYSEEEIRDVIVETIFLNREVVDKTSTLRELAFLLENKFESNLSSPINAANFSTLCYAIGEREKAKKYISAAYSSSNERHVAHEKICEFYNALTNENWPKADELIEIYKKKNLEVAVKNRLFYWQ</sequence>
<dbReference type="AlphaFoldDB" id="A0A5S3UUA1"/>
<dbReference type="Proteomes" id="UP000305729">
    <property type="component" value="Chromosome 1"/>
</dbReference>
<dbReference type="RefSeq" id="WP_138538826.1">
    <property type="nucleotide sequence ID" value="NZ_CP045429.1"/>
</dbReference>
<gene>
    <name evidence="1" type="ORF">CWC22_000370</name>
</gene>
<name>A0A5S3UUA1_9GAMM</name>
<evidence type="ECO:0000313" key="1">
    <source>
        <dbReference type="EMBL" id="QPB81555.1"/>
    </source>
</evidence>
<protein>
    <submittedName>
        <fullName evidence="1">Uncharacterized protein</fullName>
    </submittedName>
</protein>
<reference evidence="1 2" key="1">
    <citation type="submission" date="2019-10" db="EMBL/GenBank/DDBJ databases">
        <title>Pseudoalteromonas rubra S4059.</title>
        <authorList>
            <person name="Paulsen S."/>
            <person name="Wang X."/>
        </authorList>
    </citation>
    <scope>NUCLEOTIDE SEQUENCE [LARGE SCALE GENOMIC DNA]</scope>
    <source>
        <strain evidence="1 2">S4059</strain>
    </source>
</reference>
<organism evidence="1 2">
    <name type="scientific">Pseudoalteromonas rubra</name>
    <dbReference type="NCBI Taxonomy" id="43658"/>
    <lineage>
        <taxon>Bacteria</taxon>
        <taxon>Pseudomonadati</taxon>
        <taxon>Pseudomonadota</taxon>
        <taxon>Gammaproteobacteria</taxon>
        <taxon>Alteromonadales</taxon>
        <taxon>Pseudoalteromonadaceae</taxon>
        <taxon>Pseudoalteromonas</taxon>
    </lineage>
</organism>
<proteinExistence type="predicted"/>
<evidence type="ECO:0000313" key="2">
    <source>
        <dbReference type="Proteomes" id="UP000305729"/>
    </source>
</evidence>
<accession>A0A5S3UUA1</accession>